<proteinExistence type="inferred from homology"/>
<dbReference type="PROSITE" id="PS51764">
    <property type="entry name" value="GH26"/>
    <property type="match status" value="1"/>
</dbReference>
<evidence type="ECO:0000313" key="7">
    <source>
        <dbReference type="Proteomes" id="UP001500427"/>
    </source>
</evidence>
<feature type="active site" description="Proton donor" evidence="3">
    <location>
        <position position="134"/>
    </location>
</feature>
<dbReference type="Gene3D" id="3.20.20.80">
    <property type="entry name" value="Glycosidases"/>
    <property type="match status" value="1"/>
</dbReference>
<comment type="similarity">
    <text evidence="3">Belongs to the glycosyl hydrolase 26 family.</text>
</comment>
<keyword evidence="7" id="KW-1185">Reference proteome</keyword>
<dbReference type="EMBL" id="BAABIW010000009">
    <property type="protein sequence ID" value="GAA5021923.1"/>
    <property type="molecule type" value="Genomic_DNA"/>
</dbReference>
<sequence length="313" mass="33504">MRTTPRFALPARRSPHRFTLAALGLAAAGSLVATLAVPAQAATATALPGGKIYAGAAGDTATMQSKTGTAVGIHKYGTFEGSVPTGRMVTANTSANWRTVANAKSGSALYANIVRWATTIKARSGLTLLAFGHEPEVLAKSSLGTPAEYRAAFARVVTIFRQQGVTNVKFTLQLTAWSYRTKPSDRAYAANWYPGDAYVDVVGADAYNWSSCGEGKGAWVELKTLVDPVLAFAKPRGKLVALPEFGVTKDARRATWLTNAKNYIIANESWFAAVYYFNRPPTNKNNLNCSWALTTSSEFAAYGSLLKNVNFAV</sequence>
<dbReference type="Proteomes" id="UP001500427">
    <property type="component" value="Unassembled WGS sequence"/>
</dbReference>
<dbReference type="InterPro" id="IPR017853">
    <property type="entry name" value="GH"/>
</dbReference>
<reference evidence="7" key="1">
    <citation type="journal article" date="2019" name="Int. J. Syst. Evol. Microbiol.">
        <title>The Global Catalogue of Microorganisms (GCM) 10K type strain sequencing project: providing services to taxonomists for standard genome sequencing and annotation.</title>
        <authorList>
            <consortium name="The Broad Institute Genomics Platform"/>
            <consortium name="The Broad Institute Genome Sequencing Center for Infectious Disease"/>
            <person name="Wu L."/>
            <person name="Ma J."/>
        </authorList>
    </citation>
    <scope>NUCLEOTIDE SEQUENCE [LARGE SCALE GENOMIC DNA]</scope>
    <source>
        <strain evidence="7">JCM 17687</strain>
    </source>
</reference>
<evidence type="ECO:0000256" key="2">
    <source>
        <dbReference type="ARBA" id="ARBA00023295"/>
    </source>
</evidence>
<organism evidence="6 7">
    <name type="scientific">Terrabacter aeriphilus</name>
    <dbReference type="NCBI Taxonomy" id="515662"/>
    <lineage>
        <taxon>Bacteria</taxon>
        <taxon>Bacillati</taxon>
        <taxon>Actinomycetota</taxon>
        <taxon>Actinomycetes</taxon>
        <taxon>Micrococcales</taxon>
        <taxon>Intrasporangiaceae</taxon>
        <taxon>Terrabacter</taxon>
    </lineage>
</organism>
<keyword evidence="1 3" id="KW-0378">Hydrolase</keyword>
<feature type="active site" description="Nucleophile" evidence="3">
    <location>
        <position position="244"/>
    </location>
</feature>
<evidence type="ECO:0000313" key="6">
    <source>
        <dbReference type="EMBL" id="GAA5021923.1"/>
    </source>
</evidence>
<evidence type="ECO:0000256" key="1">
    <source>
        <dbReference type="ARBA" id="ARBA00022801"/>
    </source>
</evidence>
<comment type="caution">
    <text evidence="6">The sequence shown here is derived from an EMBL/GenBank/DDBJ whole genome shotgun (WGS) entry which is preliminary data.</text>
</comment>
<gene>
    <name evidence="6" type="ORF">GCM10023258_11730</name>
</gene>
<dbReference type="SUPFAM" id="SSF51445">
    <property type="entry name" value="(Trans)glycosidases"/>
    <property type="match status" value="1"/>
</dbReference>
<dbReference type="RefSeq" id="WP_345506514.1">
    <property type="nucleotide sequence ID" value="NZ_BAABIW010000009.1"/>
</dbReference>
<feature type="chain" id="PRO_5046061283" description="GH26 domain-containing protein" evidence="4">
    <location>
        <begin position="42"/>
        <end position="313"/>
    </location>
</feature>
<feature type="domain" description="GH26" evidence="5">
    <location>
        <begin position="1"/>
        <end position="296"/>
    </location>
</feature>
<name>A0ABP9J656_9MICO</name>
<keyword evidence="2 3" id="KW-0326">Glycosidase</keyword>
<evidence type="ECO:0000256" key="3">
    <source>
        <dbReference type="PROSITE-ProRule" id="PRU01100"/>
    </source>
</evidence>
<evidence type="ECO:0000256" key="4">
    <source>
        <dbReference type="SAM" id="SignalP"/>
    </source>
</evidence>
<protein>
    <recommendedName>
        <fullName evidence="5">GH26 domain-containing protein</fullName>
    </recommendedName>
</protein>
<accession>A0ABP9J656</accession>
<dbReference type="Pfam" id="PF02156">
    <property type="entry name" value="Glyco_hydro_26"/>
    <property type="match status" value="1"/>
</dbReference>
<feature type="signal peptide" evidence="4">
    <location>
        <begin position="1"/>
        <end position="41"/>
    </location>
</feature>
<dbReference type="InterPro" id="IPR022790">
    <property type="entry name" value="GH26_dom"/>
</dbReference>
<evidence type="ECO:0000259" key="5">
    <source>
        <dbReference type="PROSITE" id="PS51764"/>
    </source>
</evidence>
<keyword evidence="4" id="KW-0732">Signal</keyword>